<dbReference type="Pfam" id="PF00147">
    <property type="entry name" value="Fibrinogen_C"/>
    <property type="match status" value="1"/>
</dbReference>
<dbReference type="InterPro" id="IPR036056">
    <property type="entry name" value="Fibrinogen-like_C"/>
</dbReference>
<dbReference type="Gene3D" id="3.90.215.10">
    <property type="entry name" value="Gamma Fibrinogen, chain A, domain 1"/>
    <property type="match status" value="1"/>
</dbReference>
<evidence type="ECO:0000256" key="5">
    <source>
        <dbReference type="ARBA" id="ARBA00023157"/>
    </source>
</evidence>
<comment type="caution">
    <text evidence="8">The sequence shown here is derived from an EMBL/GenBank/DDBJ whole genome shotgun (WGS) entry which is preliminary data.</text>
</comment>
<dbReference type="PANTHER" id="PTHR47221:SF6">
    <property type="entry name" value="FIBRINOGEN ALPHA CHAIN"/>
    <property type="match status" value="1"/>
</dbReference>
<feature type="domain" description="Fibrinogen C-terminal" evidence="7">
    <location>
        <begin position="215"/>
        <end position="322"/>
    </location>
</feature>
<dbReference type="OrthoDB" id="6273946at2759"/>
<dbReference type="GO" id="GO:0005576">
    <property type="term" value="C:extracellular region"/>
    <property type="evidence" value="ECO:0007669"/>
    <property type="project" value="UniProtKB-SubCell"/>
</dbReference>
<dbReference type="SUPFAM" id="SSF56496">
    <property type="entry name" value="Fibrinogen C-terminal domain-like"/>
    <property type="match status" value="1"/>
</dbReference>
<organism evidence="8 9">
    <name type="scientific">Dreissena polymorpha</name>
    <name type="common">Zebra mussel</name>
    <name type="synonym">Mytilus polymorpha</name>
    <dbReference type="NCBI Taxonomy" id="45954"/>
    <lineage>
        <taxon>Eukaryota</taxon>
        <taxon>Metazoa</taxon>
        <taxon>Spiralia</taxon>
        <taxon>Lophotrochozoa</taxon>
        <taxon>Mollusca</taxon>
        <taxon>Bivalvia</taxon>
        <taxon>Autobranchia</taxon>
        <taxon>Heteroconchia</taxon>
        <taxon>Euheterodonta</taxon>
        <taxon>Imparidentia</taxon>
        <taxon>Neoheterodontei</taxon>
        <taxon>Myida</taxon>
        <taxon>Dreissenoidea</taxon>
        <taxon>Dreissenidae</taxon>
        <taxon>Dreissena</taxon>
    </lineage>
</organism>
<dbReference type="InterPro" id="IPR014716">
    <property type="entry name" value="Fibrinogen_a/b/g_C_1"/>
</dbReference>
<dbReference type="InterPro" id="IPR037579">
    <property type="entry name" value="FIB_ANG-like"/>
</dbReference>
<keyword evidence="2" id="KW-0964">Secreted</keyword>
<reference evidence="8" key="1">
    <citation type="journal article" date="2019" name="bioRxiv">
        <title>The Genome of the Zebra Mussel, Dreissena polymorpha: A Resource for Invasive Species Research.</title>
        <authorList>
            <person name="McCartney M.A."/>
            <person name="Auch B."/>
            <person name="Kono T."/>
            <person name="Mallez S."/>
            <person name="Zhang Y."/>
            <person name="Obille A."/>
            <person name="Becker A."/>
            <person name="Abrahante J.E."/>
            <person name="Garbe J."/>
            <person name="Badalamenti J.P."/>
            <person name="Herman A."/>
            <person name="Mangelson H."/>
            <person name="Liachko I."/>
            <person name="Sullivan S."/>
            <person name="Sone E.D."/>
            <person name="Koren S."/>
            <person name="Silverstein K.A.T."/>
            <person name="Beckman K.B."/>
            <person name="Gohl D.M."/>
        </authorList>
    </citation>
    <scope>NUCLEOTIDE SEQUENCE</scope>
    <source>
        <strain evidence="8">Duluth1</strain>
        <tissue evidence="8">Whole animal</tissue>
    </source>
</reference>
<keyword evidence="4" id="KW-0175">Coiled coil</keyword>
<evidence type="ECO:0000256" key="4">
    <source>
        <dbReference type="ARBA" id="ARBA00023054"/>
    </source>
</evidence>
<dbReference type="AlphaFoldDB" id="A0A9D4IXM8"/>
<evidence type="ECO:0000313" key="9">
    <source>
        <dbReference type="Proteomes" id="UP000828390"/>
    </source>
</evidence>
<dbReference type="PANTHER" id="PTHR47221">
    <property type="entry name" value="FIBRINOGEN ALPHA CHAIN"/>
    <property type="match status" value="1"/>
</dbReference>
<keyword evidence="9" id="KW-1185">Reference proteome</keyword>
<keyword evidence="5" id="KW-1015">Disulfide bond</keyword>
<protein>
    <recommendedName>
        <fullName evidence="7">Fibrinogen C-terminal domain-containing protein</fullName>
    </recommendedName>
</protein>
<proteinExistence type="predicted"/>
<sequence length="322" mass="37598">MNAFKIEKSVNMMLTKKVEELRKEYDFEIGNVREMFNYVVSRLNSTDRALRSEIDTIKNETKENVSAAKNLVHDIYVVCQQEINDTRDYFNDVMLRKKFDEMKKERDNEIGNVREMFNNVVSKLNSTARTFSSEIDTIKHETKANMSAAQKLVHDSYVVCQENINQTRAYFKDALTRVNESMKDRSMNALHEISRIKSDIAKLKTSNEILKTVTDSLIKRPHSCDFVEKSGEYIIYPSSNSNGIRVYCYKDSTNRGWIVIQRRADGSMDFNRTWADYKAGFGDLSGEFWLGNEHIYQLTKDEQRELRIDMETFDGKKGYALY</sequence>
<dbReference type="EMBL" id="JAIWYP010000007">
    <property type="protein sequence ID" value="KAH3792081.1"/>
    <property type="molecule type" value="Genomic_DNA"/>
</dbReference>
<reference evidence="8" key="2">
    <citation type="submission" date="2020-11" db="EMBL/GenBank/DDBJ databases">
        <authorList>
            <person name="McCartney M.A."/>
            <person name="Auch B."/>
            <person name="Kono T."/>
            <person name="Mallez S."/>
            <person name="Becker A."/>
            <person name="Gohl D.M."/>
            <person name="Silverstein K.A.T."/>
            <person name="Koren S."/>
            <person name="Bechman K.B."/>
            <person name="Herman A."/>
            <person name="Abrahante J.E."/>
            <person name="Garbe J."/>
        </authorList>
    </citation>
    <scope>NUCLEOTIDE SEQUENCE</scope>
    <source>
        <strain evidence="8">Duluth1</strain>
        <tissue evidence="8">Whole animal</tissue>
    </source>
</reference>
<keyword evidence="3" id="KW-0732">Signal</keyword>
<accession>A0A9D4IXM8</accession>
<evidence type="ECO:0000256" key="2">
    <source>
        <dbReference type="ARBA" id="ARBA00022525"/>
    </source>
</evidence>
<dbReference type="Proteomes" id="UP000828390">
    <property type="component" value="Unassembled WGS sequence"/>
</dbReference>
<name>A0A9D4IXM8_DREPO</name>
<dbReference type="InterPro" id="IPR002181">
    <property type="entry name" value="Fibrinogen_a/b/g_C_dom"/>
</dbReference>
<evidence type="ECO:0000256" key="1">
    <source>
        <dbReference type="ARBA" id="ARBA00004613"/>
    </source>
</evidence>
<gene>
    <name evidence="8" type="ORF">DPMN_145570</name>
</gene>
<dbReference type="SMART" id="SM00186">
    <property type="entry name" value="FBG"/>
    <property type="match status" value="1"/>
</dbReference>
<evidence type="ECO:0000256" key="3">
    <source>
        <dbReference type="ARBA" id="ARBA00022729"/>
    </source>
</evidence>
<evidence type="ECO:0000313" key="8">
    <source>
        <dbReference type="EMBL" id="KAH3792081.1"/>
    </source>
</evidence>
<dbReference type="PROSITE" id="PS51406">
    <property type="entry name" value="FIBRINOGEN_C_2"/>
    <property type="match status" value="1"/>
</dbReference>
<evidence type="ECO:0000256" key="6">
    <source>
        <dbReference type="ARBA" id="ARBA00023180"/>
    </source>
</evidence>
<keyword evidence="6" id="KW-0325">Glycoprotein</keyword>
<evidence type="ECO:0000259" key="7">
    <source>
        <dbReference type="PROSITE" id="PS51406"/>
    </source>
</evidence>
<comment type="subcellular location">
    <subcellularLocation>
        <location evidence="1">Secreted</location>
    </subcellularLocation>
</comment>